<keyword evidence="7" id="KW-0436">Ligase</keyword>
<protein>
    <submittedName>
        <fullName evidence="7">O-antigen ligase family protein</fullName>
    </submittedName>
</protein>
<feature type="transmembrane region" description="Helical" evidence="5">
    <location>
        <begin position="125"/>
        <end position="144"/>
    </location>
</feature>
<evidence type="ECO:0000256" key="5">
    <source>
        <dbReference type="SAM" id="Phobius"/>
    </source>
</evidence>
<feature type="transmembrane region" description="Helical" evidence="5">
    <location>
        <begin position="360"/>
        <end position="376"/>
    </location>
</feature>
<dbReference type="Proteomes" id="UP001597361">
    <property type="component" value="Unassembled WGS sequence"/>
</dbReference>
<evidence type="ECO:0000259" key="6">
    <source>
        <dbReference type="Pfam" id="PF04932"/>
    </source>
</evidence>
<gene>
    <name evidence="7" type="ORF">ACFSKL_11645</name>
</gene>
<evidence type="ECO:0000313" key="8">
    <source>
        <dbReference type="Proteomes" id="UP001597361"/>
    </source>
</evidence>
<dbReference type="GO" id="GO:0016874">
    <property type="term" value="F:ligase activity"/>
    <property type="evidence" value="ECO:0007669"/>
    <property type="project" value="UniProtKB-KW"/>
</dbReference>
<proteinExistence type="predicted"/>
<sequence length="410" mass="47487">MRSQHYPVSKLSESYYIFLVIMFTGAFFPLLTRGTDGSDGESGVIYLLVFMMIYMIYMLYFDLNEFLGAFLQNKLLFALITYVTVSFLWSELAEVSLKRSIMFCLSSLIGISIGYRMNVLSILKISQIALLIITLSSMAIIFLMGDLGKMDETQNMGMHMGAWKGVFIHKNKFGKVMSMQILVNGFLYMVYHKKRYLIPILLSFVCIYNSDSTSALLIALLNLLFLTVCRFSLRKENIILFVMLSILAVVFTVFFLDIEAFFGLFGKESDLTGRVPLWIVLLDFFEKKPWLGYGFESFWMNEEILHIVWTQMSWENIYQAHNGFIDVLIGTGIIGFLLLTILLFYTFFSGISLVKKQLDYTYLWSIAFLFFFLTYNLIESTSIKHNDIFWLFFVVTIALHNRVNKSNKSK</sequence>
<feature type="transmembrane region" description="Helical" evidence="5">
    <location>
        <begin position="238"/>
        <end position="256"/>
    </location>
</feature>
<feature type="transmembrane region" description="Helical" evidence="5">
    <location>
        <begin position="15"/>
        <end position="31"/>
    </location>
</feature>
<feature type="domain" description="O-antigen ligase-related" evidence="6">
    <location>
        <begin position="200"/>
        <end position="339"/>
    </location>
</feature>
<evidence type="ECO:0000256" key="4">
    <source>
        <dbReference type="ARBA" id="ARBA00023136"/>
    </source>
</evidence>
<keyword evidence="2 5" id="KW-0812">Transmembrane</keyword>
<keyword evidence="4 5" id="KW-0472">Membrane</keyword>
<reference evidence="8" key="1">
    <citation type="journal article" date="2019" name="Int. J. Syst. Evol. Microbiol.">
        <title>The Global Catalogue of Microorganisms (GCM) 10K type strain sequencing project: providing services to taxonomists for standard genome sequencing and annotation.</title>
        <authorList>
            <consortium name="The Broad Institute Genomics Platform"/>
            <consortium name="The Broad Institute Genome Sequencing Center for Infectious Disease"/>
            <person name="Wu L."/>
            <person name="Ma J."/>
        </authorList>
    </citation>
    <scope>NUCLEOTIDE SEQUENCE [LARGE SCALE GENOMIC DNA]</scope>
    <source>
        <strain evidence="8">CGMCC 1.15180</strain>
    </source>
</reference>
<organism evidence="7 8">
    <name type="scientific">Belliella marina</name>
    <dbReference type="NCBI Taxonomy" id="1644146"/>
    <lineage>
        <taxon>Bacteria</taxon>
        <taxon>Pseudomonadati</taxon>
        <taxon>Bacteroidota</taxon>
        <taxon>Cytophagia</taxon>
        <taxon>Cytophagales</taxon>
        <taxon>Cyclobacteriaceae</taxon>
        <taxon>Belliella</taxon>
    </lineage>
</organism>
<keyword evidence="3 5" id="KW-1133">Transmembrane helix</keyword>
<feature type="transmembrane region" description="Helical" evidence="5">
    <location>
        <begin position="197"/>
        <end position="226"/>
    </location>
</feature>
<feature type="transmembrane region" description="Helical" evidence="5">
    <location>
        <begin position="66"/>
        <end position="89"/>
    </location>
</feature>
<dbReference type="InterPro" id="IPR007016">
    <property type="entry name" value="O-antigen_ligase-rel_domated"/>
</dbReference>
<dbReference type="PANTHER" id="PTHR37422">
    <property type="entry name" value="TEICHURONIC ACID BIOSYNTHESIS PROTEIN TUAE"/>
    <property type="match status" value="1"/>
</dbReference>
<evidence type="ECO:0000256" key="2">
    <source>
        <dbReference type="ARBA" id="ARBA00022692"/>
    </source>
</evidence>
<dbReference type="PANTHER" id="PTHR37422:SF17">
    <property type="entry name" value="O-ANTIGEN LIGASE"/>
    <property type="match status" value="1"/>
</dbReference>
<dbReference type="EMBL" id="JBHUHR010000031">
    <property type="protein sequence ID" value="MFD2035449.1"/>
    <property type="molecule type" value="Genomic_DNA"/>
</dbReference>
<feature type="transmembrane region" description="Helical" evidence="5">
    <location>
        <begin position="327"/>
        <end position="348"/>
    </location>
</feature>
<evidence type="ECO:0000313" key="7">
    <source>
        <dbReference type="EMBL" id="MFD2035449.1"/>
    </source>
</evidence>
<dbReference type="Pfam" id="PF04932">
    <property type="entry name" value="Wzy_C"/>
    <property type="match status" value="1"/>
</dbReference>
<dbReference type="InterPro" id="IPR051533">
    <property type="entry name" value="WaaL-like"/>
</dbReference>
<name>A0ABW4VLD2_9BACT</name>
<accession>A0ABW4VLD2</accession>
<comment type="subcellular location">
    <subcellularLocation>
        <location evidence="1">Membrane</location>
        <topology evidence="1">Multi-pass membrane protein</topology>
    </subcellularLocation>
</comment>
<feature type="transmembrane region" description="Helical" evidence="5">
    <location>
        <begin position="43"/>
        <end position="60"/>
    </location>
</feature>
<comment type="caution">
    <text evidence="7">The sequence shown here is derived from an EMBL/GenBank/DDBJ whole genome shotgun (WGS) entry which is preliminary data.</text>
</comment>
<feature type="transmembrane region" description="Helical" evidence="5">
    <location>
        <begin position="388"/>
        <end position="404"/>
    </location>
</feature>
<keyword evidence="8" id="KW-1185">Reference proteome</keyword>
<evidence type="ECO:0000256" key="3">
    <source>
        <dbReference type="ARBA" id="ARBA00022989"/>
    </source>
</evidence>
<dbReference type="RefSeq" id="WP_376886411.1">
    <property type="nucleotide sequence ID" value="NZ_JBHUHR010000031.1"/>
</dbReference>
<evidence type="ECO:0000256" key="1">
    <source>
        <dbReference type="ARBA" id="ARBA00004141"/>
    </source>
</evidence>